<comment type="similarity">
    <text evidence="1">Belongs to the RutC family.</text>
</comment>
<dbReference type="EMBL" id="FOIM01000002">
    <property type="protein sequence ID" value="SET15873.1"/>
    <property type="molecule type" value="Genomic_DNA"/>
</dbReference>
<dbReference type="GO" id="GO:0005829">
    <property type="term" value="C:cytosol"/>
    <property type="evidence" value="ECO:0007669"/>
    <property type="project" value="TreeGrafter"/>
</dbReference>
<dbReference type="AlphaFoldDB" id="A0A1I0CAF6"/>
<dbReference type="CDD" id="cd00448">
    <property type="entry name" value="YjgF_YER057c_UK114_family"/>
    <property type="match status" value="1"/>
</dbReference>
<evidence type="ECO:0000313" key="2">
    <source>
        <dbReference type="EMBL" id="SET15873.1"/>
    </source>
</evidence>
<dbReference type="PANTHER" id="PTHR11803">
    <property type="entry name" value="2-IMINOBUTANOATE/2-IMINOPROPANOATE DEAMINASE RIDA"/>
    <property type="match status" value="1"/>
</dbReference>
<dbReference type="GO" id="GO:0019239">
    <property type="term" value="F:deaminase activity"/>
    <property type="evidence" value="ECO:0007669"/>
    <property type="project" value="TreeGrafter"/>
</dbReference>
<name>A0A1I0CAF6_9FIRM</name>
<dbReference type="Gene3D" id="3.30.1330.40">
    <property type="entry name" value="RutC-like"/>
    <property type="match status" value="1"/>
</dbReference>
<dbReference type="PANTHER" id="PTHR11803:SF39">
    <property type="entry name" value="2-IMINOBUTANOATE_2-IMINOPROPANOATE DEAMINASE"/>
    <property type="match status" value="1"/>
</dbReference>
<sequence length="127" mass="13940">METVETKFSVRDGGHYVPGVKHNQVLYISGQLSIDPETGKVPEGGVKAEARQALANLDLVLQEAGASREDVLHCRVYIPDVAYWPDLNQVYAEFFGSHRPARVVVPTNRLYNGCLVEVEAIAACGKE</sequence>
<keyword evidence="3" id="KW-1185">Reference proteome</keyword>
<dbReference type="GeneID" id="93277312"/>
<dbReference type="RefSeq" id="WP_024734880.1">
    <property type="nucleotide sequence ID" value="NZ_CABJCG010000001.1"/>
</dbReference>
<proteinExistence type="inferred from homology"/>
<organism evidence="2 3">
    <name type="scientific">Enterocloster lavalensis</name>
    <dbReference type="NCBI Taxonomy" id="460384"/>
    <lineage>
        <taxon>Bacteria</taxon>
        <taxon>Bacillati</taxon>
        <taxon>Bacillota</taxon>
        <taxon>Clostridia</taxon>
        <taxon>Lachnospirales</taxon>
        <taxon>Lachnospiraceae</taxon>
        <taxon>Enterocloster</taxon>
    </lineage>
</organism>
<dbReference type="FunFam" id="3.30.1330.40:FF:000001">
    <property type="entry name" value="L-PSP family endoribonuclease"/>
    <property type="match status" value="1"/>
</dbReference>
<protein>
    <submittedName>
        <fullName evidence="2">Reactive intermediate/imine deaminase</fullName>
    </submittedName>
</protein>
<dbReference type="Pfam" id="PF01042">
    <property type="entry name" value="Ribonuc_L-PSP"/>
    <property type="match status" value="1"/>
</dbReference>
<dbReference type="InterPro" id="IPR035959">
    <property type="entry name" value="RutC-like_sf"/>
</dbReference>
<evidence type="ECO:0000256" key="1">
    <source>
        <dbReference type="ARBA" id="ARBA00010552"/>
    </source>
</evidence>
<evidence type="ECO:0000313" key="3">
    <source>
        <dbReference type="Proteomes" id="UP000198508"/>
    </source>
</evidence>
<dbReference type="STRING" id="460384.SAMN05216313_102360"/>
<dbReference type="Proteomes" id="UP000198508">
    <property type="component" value="Unassembled WGS sequence"/>
</dbReference>
<gene>
    <name evidence="2" type="ORF">SAMN05216313_102360</name>
</gene>
<accession>A0A1I0CAF6</accession>
<dbReference type="SUPFAM" id="SSF55298">
    <property type="entry name" value="YjgF-like"/>
    <property type="match status" value="1"/>
</dbReference>
<reference evidence="3" key="1">
    <citation type="submission" date="2016-10" db="EMBL/GenBank/DDBJ databases">
        <authorList>
            <person name="Varghese N."/>
            <person name="Submissions S."/>
        </authorList>
    </citation>
    <scope>NUCLEOTIDE SEQUENCE [LARGE SCALE GENOMIC DNA]</scope>
    <source>
        <strain evidence="3">NLAE-zl-G277</strain>
    </source>
</reference>
<dbReference type="InterPro" id="IPR006175">
    <property type="entry name" value="YjgF/YER057c/UK114"/>
</dbReference>